<comment type="caution">
    <text evidence="2">The sequence shown here is derived from an EMBL/GenBank/DDBJ whole genome shotgun (WGS) entry which is preliminary data.</text>
</comment>
<dbReference type="Proteomes" id="UP000315010">
    <property type="component" value="Unassembled WGS sequence"/>
</dbReference>
<proteinExistence type="predicted"/>
<dbReference type="PANTHER" id="PTHR47406:SF2">
    <property type="entry name" value="ALPHA GLUCURONIDASE N-TERMINAL DOMAIN-CONTAINING PROTEIN"/>
    <property type="match status" value="1"/>
</dbReference>
<reference evidence="2 3" key="1">
    <citation type="submission" date="2019-02" db="EMBL/GenBank/DDBJ databases">
        <title>Deep-cultivation of Planctomycetes and their phenomic and genomic characterization uncovers novel biology.</title>
        <authorList>
            <person name="Wiegand S."/>
            <person name="Jogler M."/>
            <person name="Boedeker C."/>
            <person name="Pinto D."/>
            <person name="Vollmers J."/>
            <person name="Rivas-Marin E."/>
            <person name="Kohn T."/>
            <person name="Peeters S.H."/>
            <person name="Heuer A."/>
            <person name="Rast P."/>
            <person name="Oberbeckmann S."/>
            <person name="Bunk B."/>
            <person name="Jeske O."/>
            <person name="Meyerdierks A."/>
            <person name="Storesund J.E."/>
            <person name="Kallscheuer N."/>
            <person name="Luecker S."/>
            <person name="Lage O.M."/>
            <person name="Pohl T."/>
            <person name="Merkel B.J."/>
            <person name="Hornburger P."/>
            <person name="Mueller R.-W."/>
            <person name="Bruemmer F."/>
            <person name="Labrenz M."/>
            <person name="Spormann A.M."/>
            <person name="Op Den Camp H."/>
            <person name="Overmann J."/>
            <person name="Amann R."/>
            <person name="Jetten M.S.M."/>
            <person name="Mascher T."/>
            <person name="Medema M.H."/>
            <person name="Devos D.P."/>
            <person name="Kaster A.-K."/>
            <person name="Ovreas L."/>
            <person name="Rohde M."/>
            <person name="Galperin M.Y."/>
            <person name="Jogler C."/>
        </authorList>
    </citation>
    <scope>NUCLEOTIDE SEQUENCE [LARGE SCALE GENOMIC DNA]</scope>
    <source>
        <strain evidence="2 3">CA13</strain>
    </source>
</reference>
<feature type="signal peptide" evidence="1">
    <location>
        <begin position="1"/>
        <end position="22"/>
    </location>
</feature>
<dbReference type="AlphaFoldDB" id="A0A5C5ZAF1"/>
<evidence type="ECO:0000256" key="1">
    <source>
        <dbReference type="SAM" id="SignalP"/>
    </source>
</evidence>
<dbReference type="PANTHER" id="PTHR47406">
    <property type="entry name" value="COAGULATION FACTOR 5/8 TYPE, C-TERMINAL"/>
    <property type="match status" value="1"/>
</dbReference>
<protein>
    <recommendedName>
        <fullName evidence="4">Alpha glucuronidase N-terminal domain-containing protein</fullName>
    </recommendedName>
</protein>
<dbReference type="EMBL" id="SJPJ01000001">
    <property type="protein sequence ID" value="TWT84349.1"/>
    <property type="molecule type" value="Genomic_DNA"/>
</dbReference>
<feature type="chain" id="PRO_5022723183" description="Alpha glucuronidase N-terminal domain-containing protein" evidence="1">
    <location>
        <begin position="23"/>
        <end position="665"/>
    </location>
</feature>
<evidence type="ECO:0000313" key="2">
    <source>
        <dbReference type="EMBL" id="TWT84349.1"/>
    </source>
</evidence>
<evidence type="ECO:0008006" key="4">
    <source>
        <dbReference type="Google" id="ProtNLM"/>
    </source>
</evidence>
<keyword evidence="1" id="KW-0732">Signal</keyword>
<evidence type="ECO:0000313" key="3">
    <source>
        <dbReference type="Proteomes" id="UP000315010"/>
    </source>
</evidence>
<name>A0A5C5ZAF1_9BACT</name>
<dbReference type="OrthoDB" id="5136785at2"/>
<dbReference type="RefSeq" id="WP_146402029.1">
    <property type="nucleotide sequence ID" value="NZ_SJPJ01000001.1"/>
</dbReference>
<sequence precursor="true">MHIMRVIVILFPLLLASSFTDACLAAEVLTLAKDGNAKAVIVLPGGATSAARETGGILADHLKQICGGEFRVIVESDLKDASVKDQRIVTKSTEPVETFILLGEGGLTKLLGATSADLGPGGILIRTFPNAIVLLGPGKTAPSDPYGTRYAVMTFMEDSLGCRFLWPGELGKVVPQRKTIKVAPINFNYTPRIRQRRIRMAMGLGERKSHGVKRLGFTDADYHYFNKAAMVTTSRDGGWANWHRLGGSLRLASGHSFGYMWEKHKDEHPEWFAVQPDGTRDQSRSPDRSRLCVSNLELIEEIARDRIESLNKSDLNSVSIGPNDGGQTSFCRCDECRKLDPPNSRKLAGGGPALTDRYIYFWNEIAKRVTEVHPDAWLTADAYSVYSAPPVLRKLHPNIAIRFVGLTYTNEEKRRQDREDWDAWSKAVKKIYFRPNVLLAGRRQGTPVIYVHKLAEDFRYLASHSLVGTDFDSCCHNWATQGLNYYVCAKLHWNPDLDVDALIDDYCQSGFGSGADAVKSYFLRLEDITNTIAEQQLKITQPFPPAVIDELRGYLDMAAAATADEPDASKRVAFLRSGLEYTDAYVAAFRIFREHEAAGGGRLLKETKQRIREALDNNWLVSRGIFENHHLAVNVATVAWGSWNYFGRYYWSDPSPEIRAKVESR</sequence>
<organism evidence="2 3">
    <name type="scientific">Novipirellula herctigrandis</name>
    <dbReference type="NCBI Taxonomy" id="2527986"/>
    <lineage>
        <taxon>Bacteria</taxon>
        <taxon>Pseudomonadati</taxon>
        <taxon>Planctomycetota</taxon>
        <taxon>Planctomycetia</taxon>
        <taxon>Pirellulales</taxon>
        <taxon>Pirellulaceae</taxon>
        <taxon>Novipirellula</taxon>
    </lineage>
</organism>
<dbReference type="InterPro" id="IPR032287">
    <property type="entry name" value="DUF4838"/>
</dbReference>
<gene>
    <name evidence="2" type="ORF">CA13_58260</name>
</gene>
<accession>A0A5C5ZAF1</accession>
<dbReference type="Pfam" id="PF16126">
    <property type="entry name" value="DUF4838"/>
    <property type="match status" value="1"/>
</dbReference>
<keyword evidence="3" id="KW-1185">Reference proteome</keyword>